<evidence type="ECO:0000313" key="1">
    <source>
        <dbReference type="EMBL" id="MBX34812.1"/>
    </source>
</evidence>
<protein>
    <submittedName>
        <fullName evidence="1">Uncharacterized protein</fullName>
    </submittedName>
</protein>
<dbReference type="EMBL" id="GGEC01054328">
    <property type="protein sequence ID" value="MBX34812.1"/>
    <property type="molecule type" value="Transcribed_RNA"/>
</dbReference>
<proteinExistence type="predicted"/>
<sequence length="50" mass="5579">MLATGTGAPNRPNLVQDTALIHQQLHKSLQNDIRSSLPITCLSQYFPQNF</sequence>
<name>A0A2P2MX74_RHIMU</name>
<dbReference type="AlphaFoldDB" id="A0A2P2MX74"/>
<accession>A0A2P2MX74</accession>
<organism evidence="1">
    <name type="scientific">Rhizophora mucronata</name>
    <name type="common">Asiatic mangrove</name>
    <dbReference type="NCBI Taxonomy" id="61149"/>
    <lineage>
        <taxon>Eukaryota</taxon>
        <taxon>Viridiplantae</taxon>
        <taxon>Streptophyta</taxon>
        <taxon>Embryophyta</taxon>
        <taxon>Tracheophyta</taxon>
        <taxon>Spermatophyta</taxon>
        <taxon>Magnoliopsida</taxon>
        <taxon>eudicotyledons</taxon>
        <taxon>Gunneridae</taxon>
        <taxon>Pentapetalae</taxon>
        <taxon>rosids</taxon>
        <taxon>fabids</taxon>
        <taxon>Malpighiales</taxon>
        <taxon>Rhizophoraceae</taxon>
        <taxon>Rhizophora</taxon>
    </lineage>
</organism>
<reference evidence="1" key="1">
    <citation type="submission" date="2018-02" db="EMBL/GenBank/DDBJ databases">
        <title>Rhizophora mucronata_Transcriptome.</title>
        <authorList>
            <person name="Meera S.P."/>
            <person name="Sreeshan A."/>
            <person name="Augustine A."/>
        </authorList>
    </citation>
    <scope>NUCLEOTIDE SEQUENCE</scope>
    <source>
        <tissue evidence="1">Leaf</tissue>
    </source>
</reference>